<gene>
    <name evidence="2" type="ORF">ACFFGH_00035</name>
</gene>
<evidence type="ECO:0008006" key="4">
    <source>
        <dbReference type="Google" id="ProtNLM"/>
    </source>
</evidence>
<feature type="signal peptide" evidence="1">
    <location>
        <begin position="1"/>
        <end position="22"/>
    </location>
</feature>
<evidence type="ECO:0000313" key="2">
    <source>
        <dbReference type="EMBL" id="MFC0676236.1"/>
    </source>
</evidence>
<evidence type="ECO:0000313" key="3">
    <source>
        <dbReference type="Proteomes" id="UP001589896"/>
    </source>
</evidence>
<keyword evidence="1" id="KW-0732">Signal</keyword>
<dbReference type="EMBL" id="JBHLTG010000001">
    <property type="protein sequence ID" value="MFC0676236.1"/>
    <property type="molecule type" value="Genomic_DNA"/>
</dbReference>
<organism evidence="2 3">
    <name type="scientific">Lysobacter korlensis</name>
    <dbReference type="NCBI Taxonomy" id="553636"/>
    <lineage>
        <taxon>Bacteria</taxon>
        <taxon>Pseudomonadati</taxon>
        <taxon>Pseudomonadota</taxon>
        <taxon>Gammaproteobacteria</taxon>
        <taxon>Lysobacterales</taxon>
        <taxon>Lysobacteraceae</taxon>
        <taxon>Lysobacter</taxon>
    </lineage>
</organism>
<dbReference type="Proteomes" id="UP001589896">
    <property type="component" value="Unassembled WGS sequence"/>
</dbReference>
<proteinExistence type="predicted"/>
<feature type="chain" id="PRO_5046162441" description="DUF4124 domain-containing protein" evidence="1">
    <location>
        <begin position="23"/>
        <end position="224"/>
    </location>
</feature>
<comment type="caution">
    <text evidence="2">The sequence shown here is derived from an EMBL/GenBank/DDBJ whole genome shotgun (WGS) entry which is preliminary data.</text>
</comment>
<dbReference type="RefSeq" id="WP_386663797.1">
    <property type="nucleotide sequence ID" value="NZ_JBHLTG010000001.1"/>
</dbReference>
<reference evidence="2 3" key="1">
    <citation type="submission" date="2024-09" db="EMBL/GenBank/DDBJ databases">
        <authorList>
            <person name="Sun Q."/>
            <person name="Mori K."/>
        </authorList>
    </citation>
    <scope>NUCLEOTIDE SEQUENCE [LARGE SCALE GENOMIC DNA]</scope>
    <source>
        <strain evidence="2 3">KCTC 23076</strain>
    </source>
</reference>
<protein>
    <recommendedName>
        <fullName evidence="4">DUF4124 domain-containing protein</fullName>
    </recommendedName>
</protein>
<evidence type="ECO:0000256" key="1">
    <source>
        <dbReference type="SAM" id="SignalP"/>
    </source>
</evidence>
<name>A0ABV6RGW7_9GAMM</name>
<keyword evidence="3" id="KW-1185">Reference proteome</keyword>
<accession>A0ABV6RGW7</accession>
<sequence length="224" mass="23986">MRKTCALFIAPLFALLTLPAAAQSGNAPAKKLYCWNEGGRKVCGDALPANAVDAARTEISARSGLATGRVDRALSAEERAAEAAAAEAERQAALATQAQQRRELAMVESYASEADLRRAYEHRLSLSEGTLKASQMAVTGLRQSLLTLLRRAGEAELMGKPVVKPLADNIRQQHAELLRQQRLLAEQQREADAIAGEFADTLARYRELKAPASAPAVLPVANGS</sequence>